<keyword evidence="5 9" id="KW-0418">Kinase</keyword>
<dbReference type="PROSITE" id="PS00108">
    <property type="entry name" value="PROTEIN_KINASE_ST"/>
    <property type="match status" value="1"/>
</dbReference>
<evidence type="ECO:0000259" key="8">
    <source>
        <dbReference type="PROSITE" id="PS50011"/>
    </source>
</evidence>
<evidence type="ECO:0000313" key="10">
    <source>
        <dbReference type="Proteomes" id="UP000187735"/>
    </source>
</evidence>
<dbReference type="KEGG" id="fmr:Fuma_04672"/>
<accession>A0A1P8WLT5</accession>
<dbReference type="SUPFAM" id="SSF56112">
    <property type="entry name" value="Protein kinase-like (PK-like)"/>
    <property type="match status" value="1"/>
</dbReference>
<keyword evidence="3 9" id="KW-0808">Transferase</keyword>
<keyword evidence="2" id="KW-0723">Serine/threonine-protein kinase</keyword>
<evidence type="ECO:0000256" key="6">
    <source>
        <dbReference type="ARBA" id="ARBA00022840"/>
    </source>
</evidence>
<dbReference type="OrthoDB" id="6111975at2"/>
<keyword evidence="10" id="KW-1185">Reference proteome</keyword>
<dbReference type="Gene3D" id="1.25.40.10">
    <property type="entry name" value="Tetratricopeptide repeat domain"/>
    <property type="match status" value="2"/>
</dbReference>
<feature type="domain" description="Protein kinase" evidence="8">
    <location>
        <begin position="140"/>
        <end position="400"/>
    </location>
</feature>
<dbReference type="InterPro" id="IPR011009">
    <property type="entry name" value="Kinase-like_dom_sf"/>
</dbReference>
<dbReference type="PROSITE" id="PS50011">
    <property type="entry name" value="PROTEIN_KINASE_DOM"/>
    <property type="match status" value="1"/>
</dbReference>
<evidence type="ECO:0000256" key="5">
    <source>
        <dbReference type="ARBA" id="ARBA00022777"/>
    </source>
</evidence>
<organism evidence="9 10">
    <name type="scientific">Fuerstiella marisgermanici</name>
    <dbReference type="NCBI Taxonomy" id="1891926"/>
    <lineage>
        <taxon>Bacteria</taxon>
        <taxon>Pseudomonadati</taxon>
        <taxon>Planctomycetota</taxon>
        <taxon>Planctomycetia</taxon>
        <taxon>Planctomycetales</taxon>
        <taxon>Planctomycetaceae</taxon>
        <taxon>Fuerstiella</taxon>
    </lineage>
</organism>
<dbReference type="EMBL" id="CP017641">
    <property type="protein sequence ID" value="APZ95020.1"/>
    <property type="molecule type" value="Genomic_DNA"/>
</dbReference>
<evidence type="ECO:0000256" key="4">
    <source>
        <dbReference type="ARBA" id="ARBA00022741"/>
    </source>
</evidence>
<dbReference type="Gene3D" id="1.10.510.10">
    <property type="entry name" value="Transferase(Phosphotransferase) domain 1"/>
    <property type="match status" value="1"/>
</dbReference>
<evidence type="ECO:0000256" key="7">
    <source>
        <dbReference type="SAM" id="MobiDB-lite"/>
    </source>
</evidence>
<dbReference type="EC" id="2.7.11.1" evidence="1"/>
<evidence type="ECO:0000256" key="3">
    <source>
        <dbReference type="ARBA" id="ARBA00022679"/>
    </source>
</evidence>
<dbReference type="InterPro" id="IPR011990">
    <property type="entry name" value="TPR-like_helical_dom_sf"/>
</dbReference>
<protein>
    <recommendedName>
        <fullName evidence="1">non-specific serine/threonine protein kinase</fullName>
        <ecNumber evidence="1">2.7.11.1</ecNumber>
    </recommendedName>
</protein>
<proteinExistence type="predicted"/>
<dbReference type="Proteomes" id="UP000187735">
    <property type="component" value="Chromosome"/>
</dbReference>
<dbReference type="GO" id="GO:0005524">
    <property type="term" value="F:ATP binding"/>
    <property type="evidence" value="ECO:0007669"/>
    <property type="project" value="UniProtKB-KW"/>
</dbReference>
<name>A0A1P8WLT5_9PLAN</name>
<keyword evidence="6" id="KW-0067">ATP-binding</keyword>
<dbReference type="FunFam" id="1.10.510.10:FF:000021">
    <property type="entry name" value="Serine/threonine protein kinase"/>
    <property type="match status" value="1"/>
</dbReference>
<evidence type="ECO:0000313" key="9">
    <source>
        <dbReference type="EMBL" id="APZ95020.1"/>
    </source>
</evidence>
<dbReference type="PANTHER" id="PTHR43289:SF6">
    <property type="entry name" value="SERINE_THREONINE-PROTEIN KINASE NEKL-3"/>
    <property type="match status" value="1"/>
</dbReference>
<reference evidence="9 10" key="1">
    <citation type="journal article" date="2016" name="Front. Microbiol.">
        <title>Fuerstia marisgermanicae gen. nov., sp. nov., an Unusual Member of the Phylum Planctomycetes from the German Wadden Sea.</title>
        <authorList>
            <person name="Kohn T."/>
            <person name="Heuer A."/>
            <person name="Jogler M."/>
            <person name="Vollmers J."/>
            <person name="Boedeker C."/>
            <person name="Bunk B."/>
            <person name="Rast P."/>
            <person name="Borchert D."/>
            <person name="Glockner I."/>
            <person name="Freese H.M."/>
            <person name="Klenk H.P."/>
            <person name="Overmann J."/>
            <person name="Kaster A.K."/>
            <person name="Rohde M."/>
            <person name="Wiegand S."/>
            <person name="Jogler C."/>
        </authorList>
    </citation>
    <scope>NUCLEOTIDE SEQUENCE [LARGE SCALE GENOMIC DNA]</scope>
    <source>
        <strain evidence="9 10">NH11</strain>
    </source>
</reference>
<dbReference type="GO" id="GO:0004674">
    <property type="term" value="F:protein serine/threonine kinase activity"/>
    <property type="evidence" value="ECO:0007669"/>
    <property type="project" value="UniProtKB-KW"/>
</dbReference>
<dbReference type="SUPFAM" id="SSF48452">
    <property type="entry name" value="TPR-like"/>
    <property type="match status" value="1"/>
</dbReference>
<dbReference type="STRING" id="1891926.Fuma_04672"/>
<dbReference type="SMART" id="SM00220">
    <property type="entry name" value="S_TKc"/>
    <property type="match status" value="1"/>
</dbReference>
<dbReference type="CDD" id="cd14014">
    <property type="entry name" value="STKc_PknB_like"/>
    <property type="match status" value="1"/>
</dbReference>
<sequence length="996" mass="109593">MADDGALKSDSILIEQQRRWHAGDHVRVEALLSDIDTQALGPEAVLDVIYSEVLLREDLLQEDLTVDAMEQEYLNRFPEFSKLVSRQFQVHRALQSSDPYDAKGDTGPDTAVTLPARRRESDQATTAAQTAPQTVQIPGFQLLEVAGKGGSGIAYRALDEKLNRIVAVKLLIGPDARDEHSSRQLLREAEAAASLVHPMIVQIYQVGEAGGSPFLVMEFIDGGTLAKRLQEGPLPVAEAVDTAYKISQAVQYAHDQGIIHRDLKPGNVLLDSAGEPHVCDFGLARRLDAEHTLHATGDVLGTPAYMPPEQARGETANERSDVYSVGAILYELLCGRSPFQAATPWEILHQVMTDNPAPLRQLNSALPKDLETICERCLEKDPARRYASARELADELRRFTAGQPINARPVGRVQRLFKWCRRNPSMAALAGVVAVTLLGAAIVSTLSQRKVAEALGDTKQALAKAEGQRDLALSAMNDLVHRVYDDLTKREATLEARGQVLDAAIDGLQEIIDEGGDSESTRLTKTKAHTRRAYIYSQLAQHEESEAQHRLAIETGKTLTSQDGKYQLAQVMANFAQFFLRVAKFDDAKEIAEQTIAYTETLLDADPDSLDLQNVVMQCRSRLATVKAQKEGSAAAIDMRREVHETCVALHEAWPEATKQNITQDLLNIKLDLIAACLQVGLFTEAETYLLESLELLEDRNPEETEDVQVRRLYYTMLGDLATTQFAHMEYDDTYKTLKKAVDGYAHVVEAEVGRPGPQLRAGGLHQKMAACLKAMGRLEEAKLHTQKQIDHYREGLKIGGEAYNPQRYAIAVGLMSMAELHAREGDYRSAMKAWQDAADIVEPIVEQYQAQDDWNGMKHMVQLFAGVLKEDSEAAPEDVAAFDLALQAWAAADKGNLSIFETNEQKLIDGPANAASPVTKLQLQFLLATTYGLQHRAIVNGSPNDKDDAAAAAKKCIEAINAAKALGADPMLPVAAPEFDTLRQTDEFRAAFPVM</sequence>
<dbReference type="AlphaFoldDB" id="A0A1P8WLT5"/>
<dbReference type="RefSeq" id="WP_077026239.1">
    <property type="nucleotide sequence ID" value="NZ_CP017641.1"/>
</dbReference>
<dbReference type="Gene3D" id="3.30.200.20">
    <property type="entry name" value="Phosphorylase Kinase, domain 1"/>
    <property type="match status" value="1"/>
</dbReference>
<feature type="region of interest" description="Disordered" evidence="7">
    <location>
        <begin position="96"/>
        <end position="130"/>
    </location>
</feature>
<dbReference type="InterPro" id="IPR008271">
    <property type="entry name" value="Ser/Thr_kinase_AS"/>
</dbReference>
<keyword evidence="4" id="KW-0547">Nucleotide-binding</keyword>
<dbReference type="InterPro" id="IPR000719">
    <property type="entry name" value="Prot_kinase_dom"/>
</dbReference>
<evidence type="ECO:0000256" key="1">
    <source>
        <dbReference type="ARBA" id="ARBA00012513"/>
    </source>
</evidence>
<dbReference type="PANTHER" id="PTHR43289">
    <property type="entry name" value="MITOGEN-ACTIVATED PROTEIN KINASE KINASE KINASE 20-RELATED"/>
    <property type="match status" value="1"/>
</dbReference>
<dbReference type="InterPro" id="IPR019734">
    <property type="entry name" value="TPR_rpt"/>
</dbReference>
<evidence type="ECO:0000256" key="2">
    <source>
        <dbReference type="ARBA" id="ARBA00022527"/>
    </source>
</evidence>
<gene>
    <name evidence="9" type="primary">pknB_17</name>
    <name evidence="9" type="ORF">Fuma_04672</name>
</gene>
<dbReference type="Pfam" id="PF00069">
    <property type="entry name" value="Pkinase"/>
    <property type="match status" value="1"/>
</dbReference>
<dbReference type="SMART" id="SM00028">
    <property type="entry name" value="TPR"/>
    <property type="match status" value="5"/>
</dbReference>